<organism evidence="1">
    <name type="scientific">Roseihalotalea indica</name>
    <dbReference type="NCBI Taxonomy" id="2867963"/>
    <lineage>
        <taxon>Bacteria</taxon>
        <taxon>Pseudomonadati</taxon>
        <taxon>Bacteroidota</taxon>
        <taxon>Cytophagia</taxon>
        <taxon>Cytophagales</taxon>
        <taxon>Catalimonadaceae</taxon>
        <taxon>Roseihalotalea</taxon>
    </lineage>
</organism>
<name>A0AA49GQ26_9BACT</name>
<gene>
    <name evidence="1" type="ORF">K4G66_09095</name>
</gene>
<evidence type="ECO:0000313" key="1">
    <source>
        <dbReference type="EMBL" id="WKN38857.1"/>
    </source>
</evidence>
<reference evidence="1" key="2">
    <citation type="journal article" date="2024" name="Antonie Van Leeuwenhoek">
        <title>Roseihalotalea indica gen. nov., sp. nov., a halophilic Bacteroidetes from mesopelagic Southwest Indian Ocean with higher carbohydrate metabolic potential.</title>
        <authorList>
            <person name="Chen B."/>
            <person name="Zhang M."/>
            <person name="Lin D."/>
            <person name="Ye J."/>
            <person name="Tang K."/>
        </authorList>
    </citation>
    <scope>NUCLEOTIDE SEQUENCE</scope>
    <source>
        <strain evidence="1">TK19036</strain>
    </source>
</reference>
<dbReference type="EMBL" id="CP120682">
    <property type="protein sequence ID" value="WKN38857.1"/>
    <property type="molecule type" value="Genomic_DNA"/>
</dbReference>
<accession>A0AA49GQ26</accession>
<dbReference type="AlphaFoldDB" id="A0AA49GQ26"/>
<reference evidence="1" key="1">
    <citation type="journal article" date="2023" name="Comput. Struct. Biotechnol. J.">
        <title>Discovery of a novel marine Bacteroidetes with a rich repertoire of carbohydrate-active enzymes.</title>
        <authorList>
            <person name="Chen B."/>
            <person name="Liu G."/>
            <person name="Chen Q."/>
            <person name="Wang H."/>
            <person name="Liu L."/>
            <person name="Tang K."/>
        </authorList>
    </citation>
    <scope>NUCLEOTIDE SEQUENCE</scope>
    <source>
        <strain evidence="1">TK19036</strain>
    </source>
</reference>
<proteinExistence type="predicted"/>
<sequence length="91" mass="10550">MKELPRITFSFFICQARPILYRLMYSALLALSFFRLEVGYVIASSAPRTHELYVAQPDFSPRLEPLGSYAKKRIRDAADKQRTETLPIRVL</sequence>
<protein>
    <submittedName>
        <fullName evidence="1">Uncharacterized protein</fullName>
    </submittedName>
</protein>